<dbReference type="AlphaFoldDB" id="A0A9W6CCF4"/>
<reference evidence="1" key="1">
    <citation type="submission" date="2022-11" db="EMBL/GenBank/DDBJ databases">
        <title>Draft genome sequence of Sellimonas catena strain 18CBH55.</title>
        <authorList>
            <person name="Atsushi H."/>
            <person name="Moriya O."/>
            <person name="Mitsuo S."/>
        </authorList>
    </citation>
    <scope>NUCLEOTIDE SEQUENCE</scope>
    <source>
        <strain evidence="1">18CBH55</strain>
    </source>
</reference>
<accession>A0A9W6CCF4</accession>
<dbReference type="Proteomes" id="UP001145094">
    <property type="component" value="Unassembled WGS sequence"/>
</dbReference>
<name>A0A9W6CCF4_9FIRM</name>
<evidence type="ECO:0000313" key="1">
    <source>
        <dbReference type="EMBL" id="GLG90024.1"/>
    </source>
</evidence>
<dbReference type="EMBL" id="BSCH01000008">
    <property type="protein sequence ID" value="GLG90024.1"/>
    <property type="molecule type" value="Genomic_DNA"/>
</dbReference>
<reference evidence="1" key="2">
    <citation type="submission" date="2022-11" db="EMBL/GenBank/DDBJ databases">
        <title>Draft genome sequence of Sellimonas catena strain 18CBH55.</title>
        <authorList>
            <person name="Hisatomi A."/>
            <person name="Ohkuma M."/>
            <person name="Sakamoto M."/>
        </authorList>
    </citation>
    <scope>NUCLEOTIDE SEQUENCE</scope>
    <source>
        <strain evidence="1">18CBH55</strain>
    </source>
</reference>
<gene>
    <name evidence="1" type="ORF">Selli2_14510</name>
</gene>
<sequence length="78" mass="9271">MIRVHAEAVRNIRSAAENKVMSSKIEKYMFSTGSQVTDLVKWQYKKYKGRRGQYGLLEYSCRNFRFCRDPQEWILLCG</sequence>
<evidence type="ECO:0000313" key="2">
    <source>
        <dbReference type="Proteomes" id="UP001145094"/>
    </source>
</evidence>
<proteinExistence type="predicted"/>
<comment type="caution">
    <text evidence="1">The sequence shown here is derived from an EMBL/GenBank/DDBJ whole genome shotgun (WGS) entry which is preliminary data.</text>
</comment>
<protein>
    <submittedName>
        <fullName evidence="1">Uncharacterized protein</fullName>
    </submittedName>
</protein>
<organism evidence="1 2">
    <name type="scientific">Sellimonas catena</name>
    <dbReference type="NCBI Taxonomy" id="2994035"/>
    <lineage>
        <taxon>Bacteria</taxon>
        <taxon>Bacillati</taxon>
        <taxon>Bacillota</taxon>
        <taxon>Clostridia</taxon>
        <taxon>Lachnospirales</taxon>
        <taxon>Lachnospiraceae</taxon>
        <taxon>Sellimonas</taxon>
    </lineage>
</organism>
<reference evidence="1" key="3">
    <citation type="journal article" date="2023" name="Int. J. Syst. Evol. Microbiol.">
        <title>Sellimonas catena sp. nov., isolated from human faeces.</title>
        <authorList>
            <person name="Hisatomi A."/>
            <person name="Ohkuma M."/>
            <person name="Sakamoto M."/>
        </authorList>
    </citation>
    <scope>NUCLEOTIDE SEQUENCE</scope>
    <source>
        <strain evidence="1">18CBH55</strain>
    </source>
</reference>